<proteinExistence type="predicted"/>
<reference evidence="2 3" key="1">
    <citation type="submission" date="2019-11" db="EMBL/GenBank/DDBJ databases">
        <title>Comparative genomics of hydrocarbon-degrading Desulfosarcina strains.</title>
        <authorList>
            <person name="Watanabe M."/>
            <person name="Kojima H."/>
            <person name="Fukui M."/>
        </authorList>
    </citation>
    <scope>NUCLEOTIDE SEQUENCE [LARGE SCALE GENOMIC DNA]</scope>
    <source>
        <strain evidence="3">oXyS1</strain>
    </source>
</reference>
<dbReference type="AlphaFoldDB" id="A0A5K8AIY8"/>
<gene>
    <name evidence="2" type="ORF">DSCOOX_58330</name>
</gene>
<keyword evidence="1" id="KW-0732">Signal</keyword>
<keyword evidence="3" id="KW-1185">Reference proteome</keyword>
<accession>A0A5K8AIY8</accession>
<sequence>MQNKTARVLALMGILVCLLWALPPSGMAGQDDISAIPHCPICGMDRHQFAHSRMLIHYADGSQFGACSLHCAALELAYHPGKIPVTIEVADLNTHRLVDVETATWVIGGKKMGVMTANAKWAFANAEDARRFVEKEGGRIADFEAAISAAYEDMYKDTRMIREKRKRMRQMKHGQMTHGKAAHE</sequence>
<evidence type="ECO:0000313" key="2">
    <source>
        <dbReference type="EMBL" id="BBO92653.1"/>
    </source>
</evidence>
<name>A0A5K8AIY8_9BACT</name>
<dbReference type="SUPFAM" id="SSF160387">
    <property type="entry name" value="NosL/MerB-like"/>
    <property type="match status" value="1"/>
</dbReference>
<dbReference type="PANTHER" id="PTHR41247">
    <property type="entry name" value="HTH-TYPE TRANSCRIPTIONAL REPRESSOR YCNK"/>
    <property type="match status" value="1"/>
</dbReference>
<organism evidence="2 3">
    <name type="scientific">Desulfosarcina ovata subsp. ovata</name>
    <dbReference type="NCBI Taxonomy" id="2752305"/>
    <lineage>
        <taxon>Bacteria</taxon>
        <taxon>Pseudomonadati</taxon>
        <taxon>Thermodesulfobacteriota</taxon>
        <taxon>Desulfobacteria</taxon>
        <taxon>Desulfobacterales</taxon>
        <taxon>Desulfosarcinaceae</taxon>
        <taxon>Desulfosarcina</taxon>
    </lineage>
</organism>
<dbReference type="EMBL" id="AP021879">
    <property type="protein sequence ID" value="BBO92653.1"/>
    <property type="molecule type" value="Genomic_DNA"/>
</dbReference>
<feature type="signal peptide" evidence="1">
    <location>
        <begin position="1"/>
        <end position="28"/>
    </location>
</feature>
<feature type="chain" id="PRO_5024381315" evidence="1">
    <location>
        <begin position="29"/>
        <end position="184"/>
    </location>
</feature>
<dbReference type="Pfam" id="PF05573">
    <property type="entry name" value="NosL"/>
    <property type="match status" value="1"/>
</dbReference>
<dbReference type="Proteomes" id="UP000422108">
    <property type="component" value="Chromosome"/>
</dbReference>
<evidence type="ECO:0000256" key="1">
    <source>
        <dbReference type="SAM" id="SignalP"/>
    </source>
</evidence>
<dbReference type="InterPro" id="IPR008719">
    <property type="entry name" value="N2O_reductase_NosL"/>
</dbReference>
<evidence type="ECO:0000313" key="3">
    <source>
        <dbReference type="Proteomes" id="UP000422108"/>
    </source>
</evidence>
<dbReference type="PANTHER" id="PTHR41247:SF1">
    <property type="entry name" value="HTH-TYPE TRANSCRIPTIONAL REPRESSOR YCNK"/>
    <property type="match status" value="1"/>
</dbReference>
<dbReference type="Gene3D" id="3.30.70.2050">
    <property type="match status" value="1"/>
</dbReference>
<protein>
    <submittedName>
        <fullName evidence="2">NosL family protein</fullName>
    </submittedName>
</protein>
<dbReference type="RefSeq" id="WP_155313368.1">
    <property type="nucleotide sequence ID" value="NZ_AP021879.1"/>
</dbReference>